<gene>
    <name evidence="6" type="primary">MED6</name>
    <name evidence="7" type="ORF">BLNAU_10825</name>
</gene>
<dbReference type="Pfam" id="PF04934">
    <property type="entry name" value="Med6"/>
    <property type="match status" value="1"/>
</dbReference>
<dbReference type="EMBL" id="JARBJD010000081">
    <property type="protein sequence ID" value="KAK2954171.1"/>
    <property type="molecule type" value="Genomic_DNA"/>
</dbReference>
<proteinExistence type="inferred from homology"/>
<dbReference type="PANTHER" id="PTHR13104">
    <property type="entry name" value="MED-6-RELATED"/>
    <property type="match status" value="1"/>
</dbReference>
<keyword evidence="8" id="KW-1185">Reference proteome</keyword>
<sequence>MSEDRDLLHTTWKDTLHYRKDLLSPENVLDYFSNSPFYDRTCNNQKLKDQGLGIEALQSMTGFEYVLDSHSDGIFVIMKRERLSKVRYENIALYYIVDGSIYQAPDIQSTVEARLNRALYYYRKTADLLNQGWTFSLPAGRERVKFQPEPASSDPTLIDILFRNGQYDPEYSERPNTDKEVIQLIQTLRYPIQALMEGR</sequence>
<evidence type="ECO:0000313" key="8">
    <source>
        <dbReference type="Proteomes" id="UP001281761"/>
    </source>
</evidence>
<organism evidence="7 8">
    <name type="scientific">Blattamonas nauphoetae</name>
    <dbReference type="NCBI Taxonomy" id="2049346"/>
    <lineage>
        <taxon>Eukaryota</taxon>
        <taxon>Metamonada</taxon>
        <taxon>Preaxostyla</taxon>
        <taxon>Oxymonadida</taxon>
        <taxon>Blattamonas</taxon>
    </lineage>
</organism>
<evidence type="ECO:0000256" key="4">
    <source>
        <dbReference type="ARBA" id="ARBA00023163"/>
    </source>
</evidence>
<protein>
    <recommendedName>
        <fullName evidence="6">Mediator of RNA polymerase II transcription subunit 6</fullName>
    </recommendedName>
    <alternativeName>
        <fullName evidence="6">Mediator complex subunit 6</fullName>
    </alternativeName>
</protein>
<keyword evidence="5 6" id="KW-0539">Nucleus</keyword>
<keyword evidence="3 6" id="KW-0805">Transcription regulation</keyword>
<evidence type="ECO:0000313" key="7">
    <source>
        <dbReference type="EMBL" id="KAK2954171.1"/>
    </source>
</evidence>
<accession>A0ABQ9XP14</accession>
<comment type="subcellular location">
    <subcellularLocation>
        <location evidence="1 6">Nucleus</location>
    </subcellularLocation>
</comment>
<evidence type="ECO:0000256" key="5">
    <source>
        <dbReference type="ARBA" id="ARBA00023242"/>
    </source>
</evidence>
<dbReference type="Gene3D" id="3.10.450.580">
    <property type="entry name" value="Mediator complex, subunit Med6"/>
    <property type="match status" value="1"/>
</dbReference>
<comment type="similarity">
    <text evidence="2 6">Belongs to the Mediator complex subunit 6 family.</text>
</comment>
<evidence type="ECO:0000256" key="2">
    <source>
        <dbReference type="ARBA" id="ARBA00007526"/>
    </source>
</evidence>
<evidence type="ECO:0000256" key="6">
    <source>
        <dbReference type="RuleBase" id="RU364143"/>
    </source>
</evidence>
<comment type="caution">
    <text evidence="7">The sequence shown here is derived from an EMBL/GenBank/DDBJ whole genome shotgun (WGS) entry which is preliminary data.</text>
</comment>
<evidence type="ECO:0000256" key="1">
    <source>
        <dbReference type="ARBA" id="ARBA00004123"/>
    </source>
</evidence>
<name>A0ABQ9XP14_9EUKA</name>
<keyword evidence="6" id="KW-0010">Activator</keyword>
<comment type="function">
    <text evidence="6">Component of the Mediator complex, a coactivator involved in the regulated transcription of nearly all RNA polymerase II-dependent genes. Mediator functions as a bridge to convey information from gene-specific regulatory proteins to the basal RNA polymerase II transcription machinery. Mediator is recruited to promoters by direct interactions with regulatory proteins and serves as a scaffold for the assembly of a functional preinitiation complex with RNA polymerase II and the general transcription factors.</text>
</comment>
<dbReference type="InterPro" id="IPR007018">
    <property type="entry name" value="Mediator_Med6"/>
</dbReference>
<reference evidence="7 8" key="1">
    <citation type="journal article" date="2022" name="bioRxiv">
        <title>Genomics of Preaxostyla Flagellates Illuminates Evolutionary Transitions and the Path Towards Mitochondrial Loss.</title>
        <authorList>
            <person name="Novak L.V.F."/>
            <person name="Treitli S.C."/>
            <person name="Pyrih J."/>
            <person name="Halakuc P."/>
            <person name="Pipaliya S.V."/>
            <person name="Vacek V."/>
            <person name="Brzon O."/>
            <person name="Soukal P."/>
            <person name="Eme L."/>
            <person name="Dacks J.B."/>
            <person name="Karnkowska A."/>
            <person name="Elias M."/>
            <person name="Hampl V."/>
        </authorList>
    </citation>
    <scope>NUCLEOTIDE SEQUENCE [LARGE SCALE GENOMIC DNA]</scope>
    <source>
        <strain evidence="7">NAU3</strain>
        <tissue evidence="7">Gut</tissue>
    </source>
</reference>
<dbReference type="Proteomes" id="UP001281761">
    <property type="component" value="Unassembled WGS sequence"/>
</dbReference>
<dbReference type="InterPro" id="IPR038566">
    <property type="entry name" value="Mediator_Med6_sf"/>
</dbReference>
<evidence type="ECO:0000256" key="3">
    <source>
        <dbReference type="ARBA" id="ARBA00023015"/>
    </source>
</evidence>
<comment type="subunit">
    <text evidence="6">Component of the Mediator complex.</text>
</comment>
<keyword evidence="4 6" id="KW-0804">Transcription</keyword>